<reference evidence="2" key="1">
    <citation type="submission" date="2017-04" db="EMBL/GenBank/DDBJ databases">
        <authorList>
            <person name="Varghese N."/>
            <person name="Submissions S."/>
        </authorList>
    </citation>
    <scope>NUCLEOTIDE SEQUENCE [LARGE SCALE GENOMIC DNA]</scope>
    <source>
        <strain evidence="2">K3S</strain>
    </source>
</reference>
<dbReference type="OrthoDB" id="5471937at2"/>
<dbReference type="EMBL" id="FWZU01000001">
    <property type="protein sequence ID" value="SME90925.1"/>
    <property type="molecule type" value="Genomic_DNA"/>
</dbReference>
<sequence>MEAKDIDLIKTLVGQDAEISGLWDQHKELKKIIDKFEKKGFLNETETLELKELKKKKLAGKTKLHLLLEKYK</sequence>
<protein>
    <recommendedName>
        <fullName evidence="3">DUF465 domain-containing protein</fullName>
    </recommendedName>
</protein>
<dbReference type="STRING" id="1519643.SAMN06295933_0418"/>
<organism evidence="1 2">
    <name type="scientific">Desulfovibrio gilichinskyi</name>
    <dbReference type="NCBI Taxonomy" id="1519643"/>
    <lineage>
        <taxon>Bacteria</taxon>
        <taxon>Pseudomonadati</taxon>
        <taxon>Thermodesulfobacteriota</taxon>
        <taxon>Desulfovibrionia</taxon>
        <taxon>Desulfovibrionales</taxon>
        <taxon>Desulfovibrionaceae</taxon>
        <taxon>Desulfovibrio</taxon>
    </lineage>
</organism>
<dbReference type="Gene3D" id="6.10.280.50">
    <property type="match status" value="1"/>
</dbReference>
<dbReference type="InterPro" id="IPR007420">
    <property type="entry name" value="DUF465"/>
</dbReference>
<proteinExistence type="predicted"/>
<evidence type="ECO:0000313" key="1">
    <source>
        <dbReference type="EMBL" id="SME90925.1"/>
    </source>
</evidence>
<gene>
    <name evidence="1" type="ORF">SAMN06295933_0418</name>
</gene>
<evidence type="ECO:0008006" key="3">
    <source>
        <dbReference type="Google" id="ProtNLM"/>
    </source>
</evidence>
<name>A0A1X7C7E7_9BACT</name>
<evidence type="ECO:0000313" key="2">
    <source>
        <dbReference type="Proteomes" id="UP000192906"/>
    </source>
</evidence>
<keyword evidence="2" id="KW-1185">Reference proteome</keyword>
<accession>A0A1X7C7E7</accession>
<dbReference type="Proteomes" id="UP000192906">
    <property type="component" value="Unassembled WGS sequence"/>
</dbReference>
<dbReference type="AlphaFoldDB" id="A0A1X7C7E7"/>
<dbReference type="InterPro" id="IPR038444">
    <property type="entry name" value="DUF465_sf"/>
</dbReference>
<dbReference type="RefSeq" id="WP_085097586.1">
    <property type="nucleotide sequence ID" value="NZ_FWZU01000001.1"/>
</dbReference>
<dbReference type="Pfam" id="PF04325">
    <property type="entry name" value="DUF465"/>
    <property type="match status" value="1"/>
</dbReference>